<evidence type="ECO:0000313" key="2">
    <source>
        <dbReference type="EMBL" id="GFB29280.1"/>
    </source>
</evidence>
<feature type="non-terminal residue" evidence="2">
    <location>
        <position position="1"/>
    </location>
</feature>
<feature type="compositionally biased region" description="Basic and acidic residues" evidence="1">
    <location>
        <begin position="60"/>
        <end position="74"/>
    </location>
</feature>
<dbReference type="EMBL" id="BKCJ010594832">
    <property type="protein sequence ID" value="GFB29280.1"/>
    <property type="molecule type" value="Genomic_DNA"/>
</dbReference>
<protein>
    <submittedName>
        <fullName evidence="2">Uncharacterized protein</fullName>
    </submittedName>
</protein>
<sequence length="374" mass="42782">ADDLEEMDLKRQMAMLTMRARRFLQRTRRNLGANRTTSIGFDMYKVEYYNCHRRGHFAREYRSPRDTRNKDTQRRNVPVETSTSNALVSQCDGVGSYDWSFQTDEEPTNYALMAFTSSISTSSSGSDSLESVEARLVVYQQNENMFEEDIKLLKLDVMLRGNALVELRKKFEKSKKERDELKITLENFHTSLKNLVFDYDELDSSESDVSVPTSPVHDRYKLGDGYHAVPPSYTGTFMPFNPDLFFLDAFTASETVLTVLNVEPSTTKPTKDMSQSNRPYAPIIKDWVSDSEDESEGEPMPTQKAPSFVQTTEHVKLLGFLFSQLSILHKLKTLGKPLISLEVISIAGIGRLVLLNHLIKDCDYYEKKMVQKPV</sequence>
<evidence type="ECO:0000256" key="1">
    <source>
        <dbReference type="SAM" id="MobiDB-lite"/>
    </source>
</evidence>
<feature type="region of interest" description="Disordered" evidence="1">
    <location>
        <begin position="60"/>
        <end position="84"/>
    </location>
</feature>
<organism evidence="2">
    <name type="scientific">Tanacetum cinerariifolium</name>
    <name type="common">Dalmatian daisy</name>
    <name type="synonym">Chrysanthemum cinerariifolium</name>
    <dbReference type="NCBI Taxonomy" id="118510"/>
    <lineage>
        <taxon>Eukaryota</taxon>
        <taxon>Viridiplantae</taxon>
        <taxon>Streptophyta</taxon>
        <taxon>Embryophyta</taxon>
        <taxon>Tracheophyta</taxon>
        <taxon>Spermatophyta</taxon>
        <taxon>Magnoliopsida</taxon>
        <taxon>eudicotyledons</taxon>
        <taxon>Gunneridae</taxon>
        <taxon>Pentapetalae</taxon>
        <taxon>asterids</taxon>
        <taxon>campanulids</taxon>
        <taxon>Asterales</taxon>
        <taxon>Asteraceae</taxon>
        <taxon>Asteroideae</taxon>
        <taxon>Anthemideae</taxon>
        <taxon>Anthemidinae</taxon>
        <taxon>Tanacetum</taxon>
    </lineage>
</organism>
<dbReference type="AlphaFoldDB" id="A0A699L7F7"/>
<comment type="caution">
    <text evidence="2">The sequence shown here is derived from an EMBL/GenBank/DDBJ whole genome shotgun (WGS) entry which is preliminary data.</text>
</comment>
<reference evidence="2" key="1">
    <citation type="journal article" date="2019" name="Sci. Rep.">
        <title>Draft genome of Tanacetum cinerariifolium, the natural source of mosquito coil.</title>
        <authorList>
            <person name="Yamashiro T."/>
            <person name="Shiraishi A."/>
            <person name="Satake H."/>
            <person name="Nakayama K."/>
        </authorList>
    </citation>
    <scope>NUCLEOTIDE SEQUENCE</scope>
</reference>
<gene>
    <name evidence="2" type="ORF">Tci_701251</name>
</gene>
<accession>A0A699L7F7</accession>
<name>A0A699L7F7_TANCI</name>
<proteinExistence type="predicted"/>